<dbReference type="RefSeq" id="XP_036535987.1">
    <property type="nucleotide sequence ID" value="XM_036686909.1"/>
</dbReference>
<name>A0A8H5PIJ3_GIBSU</name>
<feature type="region of interest" description="Disordered" evidence="1">
    <location>
        <begin position="123"/>
        <end position="150"/>
    </location>
</feature>
<organism evidence="2 3">
    <name type="scientific">Gibberella subglutinans</name>
    <name type="common">Fusarium subglutinans</name>
    <dbReference type="NCBI Taxonomy" id="42677"/>
    <lineage>
        <taxon>Eukaryota</taxon>
        <taxon>Fungi</taxon>
        <taxon>Dikarya</taxon>
        <taxon>Ascomycota</taxon>
        <taxon>Pezizomycotina</taxon>
        <taxon>Sordariomycetes</taxon>
        <taxon>Hypocreomycetidae</taxon>
        <taxon>Hypocreales</taxon>
        <taxon>Nectriaceae</taxon>
        <taxon>Fusarium</taxon>
        <taxon>Fusarium fujikuroi species complex</taxon>
    </lineage>
</organism>
<gene>
    <name evidence="2" type="ORF">FSUBG_8495</name>
</gene>
<dbReference type="Proteomes" id="UP000547976">
    <property type="component" value="Unassembled WGS sequence"/>
</dbReference>
<dbReference type="AlphaFoldDB" id="A0A8H5PIJ3"/>
<dbReference type="OrthoDB" id="4975676at2759"/>
<accession>A0A8H5PIJ3</accession>
<protein>
    <submittedName>
        <fullName evidence="2">Uncharacterized protein</fullName>
    </submittedName>
</protein>
<evidence type="ECO:0000256" key="1">
    <source>
        <dbReference type="SAM" id="MobiDB-lite"/>
    </source>
</evidence>
<comment type="caution">
    <text evidence="2">The sequence shown here is derived from an EMBL/GenBank/DDBJ whole genome shotgun (WGS) entry which is preliminary data.</text>
</comment>
<proteinExistence type="predicted"/>
<keyword evidence="3" id="KW-1185">Reference proteome</keyword>
<evidence type="ECO:0000313" key="2">
    <source>
        <dbReference type="EMBL" id="KAF5597462.1"/>
    </source>
</evidence>
<dbReference type="EMBL" id="JAAOAV010000117">
    <property type="protein sequence ID" value="KAF5597462.1"/>
    <property type="molecule type" value="Genomic_DNA"/>
</dbReference>
<evidence type="ECO:0000313" key="3">
    <source>
        <dbReference type="Proteomes" id="UP000547976"/>
    </source>
</evidence>
<dbReference type="GeneID" id="59321627"/>
<reference evidence="2 3" key="1">
    <citation type="submission" date="2020-05" db="EMBL/GenBank/DDBJ databases">
        <title>Identification and distribution of gene clusters putatively required for synthesis of sphingolipid metabolism inhibitors in phylogenetically diverse species of the filamentous fungus Fusarium.</title>
        <authorList>
            <person name="Kim H.-S."/>
            <person name="Busman M."/>
            <person name="Brown D.W."/>
            <person name="Divon H."/>
            <person name="Uhlig S."/>
            <person name="Proctor R.H."/>
        </authorList>
    </citation>
    <scope>NUCLEOTIDE SEQUENCE [LARGE SCALE GENOMIC DNA]</scope>
    <source>
        <strain evidence="2 3">NRRL 66333</strain>
    </source>
</reference>
<sequence>MIPYINVLRPGHWTQAWHTFRNCKPKMSDFRTRIPCRQITSLSKLYDVLTSEYGNMHYKLETEKNENGELFWVVGVSCHFARDVRELLITEGVLRQPARPRGFTAVNGPETYGDLLTEVVDLTGDDSDEETPPALETPNPVNLPRGLTPISRQRLPGAEETPKYITKALQNKRESPDKTQQSVVARISEQHGRVEQGPIAACNSAVGQEDRSTGRIPISMLLGEPQPRA</sequence>